<dbReference type="GO" id="GO:0005576">
    <property type="term" value="C:extracellular region"/>
    <property type="evidence" value="ECO:0007669"/>
    <property type="project" value="TreeGrafter"/>
</dbReference>
<dbReference type="InterPro" id="IPR017996">
    <property type="entry name" value="MRJP/yellow-related"/>
</dbReference>
<protein>
    <submittedName>
        <fullName evidence="2">(apollo) hypothetical protein</fullName>
    </submittedName>
</protein>
<keyword evidence="3" id="KW-1185">Reference proteome</keyword>
<comment type="caution">
    <text evidence="2">The sequence shown here is derived from an EMBL/GenBank/DDBJ whole genome shotgun (WGS) entry which is preliminary data.</text>
</comment>
<sequence>MAVSHQWFIQWSSPSIIFTDITQRYNEVNQGWNNYDARHINVLEALAGNREEYFATQRSSNNNNCETKGTSAKLNSERIRNVNDRTKTAALTIWMAVMGLTRPQSVPADNDTPPFSTLYKWKTIDFEFPSLHHRRQALLTGSYIPSNVLPLGLEVWGSRVWVTLPSWRKGVPATLATVPRGGGLASPLLKPYPDWNYHRAFNDDNNCSGLTSVFRVNADECGRLWILDSGQINIQENPKQICPPSIVVFDLQTDSMIARYPIPEEYVLQDSLFSNIIVDSRLEDCSDMHLYIADTWRFGLLVFRLRDQQFWRFSHHLFYPDPLASNYTLHGLNFQWADGIFGLALTPVDQYQERILYFHSLSSYREFYVHTNVLREPSRVNDSATEFNLVGESRGLFGQSSASAIDRRGVMFYGLVTRDSIGCWDTRKPYYKRTMGTVATNTETLVFPNDIKVDQEKRQNVWVISNRLPMFQTESLSDDDYNYRIMFADTMEAVQGVEWTRSPSDIRRCGYYWAWKQIDFKYPTNEERLAAIATGLFNQTNVIPLGIERWKGRIFVSTPKWKRGVPATLSALPTAAVEESPPLEPYPNWQWHNAGNCTGLTSVFRMSVDHCGIMWVLDSGQVEAFETPRQLCPPSLVAIDLETDTVLARYPIPEEFVLQNSLITNIVVDSRDARCRDLHVYIADAWRFGLIVFRQSDAMFWRFSHYTFYPEPLLSNYTLHGLNYQWSDGLFGMSLGKFHLGERPLYYHAMSSSLEFVVNTSVIRDPTRVNDAVAEFKLLGDSRGPYGQVSAAAIDRNGVMFYNLISYDSIGCWNTCTDYRDKNRDIVAQNSRTLVFPNDLRIDHEVPQFVWIISNRLPMYQFNLIDPNEYNYRVLYLDPVKAVENTVCQYTC</sequence>
<dbReference type="OrthoDB" id="7776143at2759"/>
<dbReference type="FunFam" id="2.120.10.30:FF:000045">
    <property type="entry name" value="Blast:Protein yellow"/>
    <property type="match status" value="2"/>
</dbReference>
<dbReference type="PANTHER" id="PTHR10009:SF13">
    <property type="entry name" value="DOPAMINECHROME TAUTOMERASE"/>
    <property type="match status" value="1"/>
</dbReference>
<organism evidence="2 3">
    <name type="scientific">Parnassius apollo</name>
    <name type="common">Apollo butterfly</name>
    <name type="synonym">Papilio apollo</name>
    <dbReference type="NCBI Taxonomy" id="110799"/>
    <lineage>
        <taxon>Eukaryota</taxon>
        <taxon>Metazoa</taxon>
        <taxon>Ecdysozoa</taxon>
        <taxon>Arthropoda</taxon>
        <taxon>Hexapoda</taxon>
        <taxon>Insecta</taxon>
        <taxon>Pterygota</taxon>
        <taxon>Neoptera</taxon>
        <taxon>Endopterygota</taxon>
        <taxon>Lepidoptera</taxon>
        <taxon>Glossata</taxon>
        <taxon>Ditrysia</taxon>
        <taxon>Papilionoidea</taxon>
        <taxon>Papilionidae</taxon>
        <taxon>Parnassiinae</taxon>
        <taxon>Parnassini</taxon>
        <taxon>Parnassius</taxon>
        <taxon>Parnassius</taxon>
    </lineage>
</organism>
<reference evidence="2" key="1">
    <citation type="submission" date="2021-04" db="EMBL/GenBank/DDBJ databases">
        <authorList>
            <person name="Tunstrom K."/>
        </authorList>
    </citation>
    <scope>NUCLEOTIDE SEQUENCE</scope>
</reference>
<evidence type="ECO:0000313" key="2">
    <source>
        <dbReference type="EMBL" id="CAG5031510.1"/>
    </source>
</evidence>
<keyword evidence="1" id="KW-0732">Signal</keyword>
<evidence type="ECO:0000256" key="1">
    <source>
        <dbReference type="ARBA" id="ARBA00022729"/>
    </source>
</evidence>
<dbReference type="PANTHER" id="PTHR10009">
    <property type="entry name" value="PROTEIN YELLOW-RELATED"/>
    <property type="match status" value="1"/>
</dbReference>
<dbReference type="Pfam" id="PF03022">
    <property type="entry name" value="MRJP"/>
    <property type="match status" value="2"/>
</dbReference>
<gene>
    <name evidence="2" type="ORF">PAPOLLO_LOCUS19724</name>
</gene>
<accession>A0A8S3XQJ6</accession>
<dbReference type="AlphaFoldDB" id="A0A8S3XQJ6"/>
<name>A0A8S3XQJ6_PARAO</name>
<dbReference type="Proteomes" id="UP000691718">
    <property type="component" value="Unassembled WGS sequence"/>
</dbReference>
<proteinExistence type="predicted"/>
<dbReference type="EMBL" id="CAJQZP010001218">
    <property type="protein sequence ID" value="CAG5031510.1"/>
    <property type="molecule type" value="Genomic_DNA"/>
</dbReference>
<evidence type="ECO:0000313" key="3">
    <source>
        <dbReference type="Proteomes" id="UP000691718"/>
    </source>
</evidence>